<accession>A0A8H4LIX4</accession>
<sequence length="707" mass="81194">MSEELLRYIKSTYWQKTSSMKFLLAVQDHLGLHTLQRQYFEFLFFLFLSLNKVRYHLFKEHKMTYQGVVRVTIDALLFAPDYSSRNHNVDTAKVARLKQIFEQEGCNRYDPQNFITGIIDQDVFQKALVRSRLTSESLQGVGEPPMLFLPPNTYVRCDQGKSRVKALAKTRGLFHWWTLKLFTGESTILVPKTGIDNARKDQEALNKMIEGPMNEGHFSDGRIYAEIVQNCPDPTVNNEWWARLSKSKAEILKRLLDHRSLAAPLLELTHLIPAMREGLWIGEINQYFKFILETWIEIMGSRSALRHIDPEAVRELQLRAPGVSQRDLEHVTRIITNELAFKSLTDMSERTKLLSRLKRINLLIPSIYTLQKDVKYLQPCAGVMKQLIQGRERFCCTVQTAARTAFSLRNFPGADSMFLDGFKRLYLFIMQNWVQLTGKNPHLENRESNPRESISDPRAWFRLASEAQRLGFRSAEITRLASTDPDRELALKALLLGRPEPEYEYDESDLDNAITSVVQAFRTARRRQPVTFEPRFTTRGVGEPLSRRCGPQYSEAYGRDRQFLTMSHFALPVQRDMDVTSLFVRKSVFHAFFRIEEQNETAPDASSFPPVPPMAPSSGGIWSSQECGLDDSEDEGMNELSPSELLGRQDEVLQQDILRQHARDVAASRCRGSGQIVDISSDSCESASESECSIFVIKPKQKKRRTE</sequence>
<reference evidence="1 2" key="1">
    <citation type="submission" date="2020-01" db="EMBL/GenBank/DDBJ databases">
        <title>Identification and distribution of gene clusters putatively required for synthesis of sphingolipid metabolism inhibitors in phylogenetically diverse species of the filamentous fungus Fusarium.</title>
        <authorList>
            <person name="Kim H.-S."/>
            <person name="Busman M."/>
            <person name="Brown D.W."/>
            <person name="Divon H."/>
            <person name="Uhlig S."/>
            <person name="Proctor R.H."/>
        </authorList>
    </citation>
    <scope>NUCLEOTIDE SEQUENCE [LARGE SCALE GENOMIC DNA]</scope>
    <source>
        <strain evidence="1 2">NRRL 20459</strain>
    </source>
</reference>
<dbReference type="Proteomes" id="UP000554235">
    <property type="component" value="Unassembled WGS sequence"/>
</dbReference>
<keyword evidence="2" id="KW-1185">Reference proteome</keyword>
<gene>
    <name evidence="1" type="ORF">FALBO_4122</name>
</gene>
<evidence type="ECO:0000313" key="1">
    <source>
        <dbReference type="EMBL" id="KAF4468983.1"/>
    </source>
</evidence>
<dbReference type="Pfam" id="PF12520">
    <property type="entry name" value="DUF3723"/>
    <property type="match status" value="1"/>
</dbReference>
<organism evidence="1 2">
    <name type="scientific">Fusarium albosuccineum</name>
    <dbReference type="NCBI Taxonomy" id="1237068"/>
    <lineage>
        <taxon>Eukaryota</taxon>
        <taxon>Fungi</taxon>
        <taxon>Dikarya</taxon>
        <taxon>Ascomycota</taxon>
        <taxon>Pezizomycotina</taxon>
        <taxon>Sordariomycetes</taxon>
        <taxon>Hypocreomycetidae</taxon>
        <taxon>Hypocreales</taxon>
        <taxon>Nectriaceae</taxon>
        <taxon>Fusarium</taxon>
        <taxon>Fusarium decemcellulare species complex</taxon>
    </lineage>
</organism>
<evidence type="ECO:0000313" key="2">
    <source>
        <dbReference type="Proteomes" id="UP000554235"/>
    </source>
</evidence>
<dbReference type="AlphaFoldDB" id="A0A8H4LIX4"/>
<proteinExistence type="predicted"/>
<dbReference type="OrthoDB" id="4227485at2759"/>
<dbReference type="InterPro" id="IPR022198">
    <property type="entry name" value="DUF3723"/>
</dbReference>
<comment type="caution">
    <text evidence="1">The sequence shown here is derived from an EMBL/GenBank/DDBJ whole genome shotgun (WGS) entry which is preliminary data.</text>
</comment>
<dbReference type="EMBL" id="JAADYS010000536">
    <property type="protein sequence ID" value="KAF4468983.1"/>
    <property type="molecule type" value="Genomic_DNA"/>
</dbReference>
<protein>
    <submittedName>
        <fullName evidence="1">Intracellular transport uso1</fullName>
    </submittedName>
</protein>
<name>A0A8H4LIX4_9HYPO</name>